<proteinExistence type="predicted"/>
<protein>
    <submittedName>
        <fullName evidence="3">Uncharacterized protein</fullName>
    </submittedName>
</protein>
<dbReference type="AlphaFoldDB" id="X0L9N1"/>
<dbReference type="GO" id="GO:0004467">
    <property type="term" value="F:long-chain fatty acid-CoA ligase activity"/>
    <property type="evidence" value="ECO:0007669"/>
    <property type="project" value="TreeGrafter"/>
</dbReference>
<evidence type="ECO:0000256" key="2">
    <source>
        <dbReference type="ARBA" id="ARBA00022840"/>
    </source>
</evidence>
<sequence>MALCRLDNDYAVGTCGAVTPACEVCLQDVQDIDYFATDLPHLRGELRIRGPSTYKSYFANESEASKALDPDGWFHTGDTCSVDERGRFRLIDRLKDFRKLSHGEYISPGRIEKICLRNYSWFAAIYVHRGLHRGRSRVIY</sequence>
<keyword evidence="2" id="KW-0067">ATP-binding</keyword>
<dbReference type="GO" id="GO:0005524">
    <property type="term" value="F:ATP binding"/>
    <property type="evidence" value="ECO:0007669"/>
    <property type="project" value="UniProtKB-KW"/>
</dbReference>
<gene>
    <name evidence="3" type="ORF">FOTG_14141</name>
</gene>
<reference evidence="3" key="2">
    <citation type="submission" date="2012-05" db="EMBL/GenBank/DDBJ databases">
        <title>The Genome Annotation of Fusarium oxysporum Cotton.</title>
        <authorList>
            <consortium name="The Broad Institute Genomics Platform"/>
            <person name="Ma L.-J."/>
            <person name="Corby-Kistler H."/>
            <person name="Broz K."/>
            <person name="Gale L.R."/>
            <person name="Jonkers W."/>
            <person name="O'Donnell K."/>
            <person name="Ploetz R."/>
            <person name="Steinberg C."/>
            <person name="Schwartz D.C."/>
            <person name="VanEtten H."/>
            <person name="Zhou S."/>
            <person name="Young S.K."/>
            <person name="Zeng Q."/>
            <person name="Gargeya S."/>
            <person name="Fitzgerald M."/>
            <person name="Abouelleil A."/>
            <person name="Alvarado L."/>
            <person name="Chapman S.B."/>
            <person name="Gainer-Dewar J."/>
            <person name="Goldberg J."/>
            <person name="Griggs A."/>
            <person name="Gujja S."/>
            <person name="Hansen M."/>
            <person name="Howarth C."/>
            <person name="Imamovic A."/>
            <person name="Ireland A."/>
            <person name="Larimer J."/>
            <person name="McCowan C."/>
            <person name="Murphy C."/>
            <person name="Pearson M."/>
            <person name="Poon T.W."/>
            <person name="Priest M."/>
            <person name="Roberts A."/>
            <person name="Saif S."/>
            <person name="Shea T."/>
            <person name="Sykes S."/>
            <person name="Wortman J."/>
            <person name="Nusbaum C."/>
            <person name="Birren B."/>
        </authorList>
    </citation>
    <scope>NUCLEOTIDE SEQUENCE</scope>
    <source>
        <strain evidence="3">25433</strain>
    </source>
</reference>
<dbReference type="InterPro" id="IPR042099">
    <property type="entry name" value="ANL_N_sf"/>
</dbReference>
<dbReference type="SUPFAM" id="SSF56801">
    <property type="entry name" value="Acetyl-CoA synthetase-like"/>
    <property type="match status" value="1"/>
</dbReference>
<accession>X0L9N1</accession>
<keyword evidence="1" id="KW-0547">Nucleotide-binding</keyword>
<reference evidence="3" key="1">
    <citation type="submission" date="2011-11" db="EMBL/GenBank/DDBJ databases">
        <title>The Genome Sequence of Fusarium oxysporum Cotton.</title>
        <authorList>
            <consortium name="The Broad Institute Genome Sequencing Platform"/>
            <person name="Ma L.-J."/>
            <person name="Gale L.R."/>
            <person name="Schwartz D.C."/>
            <person name="Zhou S."/>
            <person name="Corby-Kistler H."/>
            <person name="Young S.K."/>
            <person name="Zeng Q."/>
            <person name="Gargeya S."/>
            <person name="Fitzgerald M."/>
            <person name="Haas B."/>
            <person name="Abouelleil A."/>
            <person name="Alvarado L."/>
            <person name="Arachchi H.M."/>
            <person name="Berlin A."/>
            <person name="Brown A."/>
            <person name="Chapman S.B."/>
            <person name="Chen Z."/>
            <person name="Dunbar C."/>
            <person name="Freedman E."/>
            <person name="Gearin G."/>
            <person name="Goldberg J."/>
            <person name="Griggs A."/>
            <person name="Gujja S."/>
            <person name="Heiman D."/>
            <person name="Howarth C."/>
            <person name="Larson L."/>
            <person name="Lui A."/>
            <person name="MacDonald P.J.P."/>
            <person name="Montmayeur A."/>
            <person name="Murphy C."/>
            <person name="Neiman D."/>
            <person name="Pearson M."/>
            <person name="Priest M."/>
            <person name="Roberts A."/>
            <person name="Saif S."/>
            <person name="Shea T."/>
            <person name="Shenoy N."/>
            <person name="Sisk P."/>
            <person name="Stolte C."/>
            <person name="Sykes S."/>
            <person name="Wortman J."/>
            <person name="Nusbaum C."/>
            <person name="Birren B."/>
        </authorList>
    </citation>
    <scope>NUCLEOTIDE SEQUENCE [LARGE SCALE GENOMIC DNA]</scope>
    <source>
        <strain evidence="3">25433</strain>
    </source>
</reference>
<dbReference type="Gene3D" id="3.40.50.12780">
    <property type="entry name" value="N-terminal domain of ligase-like"/>
    <property type="match status" value="1"/>
</dbReference>
<evidence type="ECO:0000313" key="3">
    <source>
        <dbReference type="EMBL" id="EXM17767.1"/>
    </source>
</evidence>
<dbReference type="PANTHER" id="PTHR43272">
    <property type="entry name" value="LONG-CHAIN-FATTY-ACID--COA LIGASE"/>
    <property type="match status" value="1"/>
</dbReference>
<evidence type="ECO:0000256" key="1">
    <source>
        <dbReference type="ARBA" id="ARBA00022741"/>
    </source>
</evidence>
<organism evidence="3">
    <name type="scientific">Fusarium oxysporum f. sp. vasinfectum 25433</name>
    <dbReference type="NCBI Taxonomy" id="1089449"/>
    <lineage>
        <taxon>Eukaryota</taxon>
        <taxon>Fungi</taxon>
        <taxon>Dikarya</taxon>
        <taxon>Ascomycota</taxon>
        <taxon>Pezizomycotina</taxon>
        <taxon>Sordariomycetes</taxon>
        <taxon>Hypocreomycetidae</taxon>
        <taxon>Hypocreales</taxon>
        <taxon>Nectriaceae</taxon>
        <taxon>Fusarium</taxon>
        <taxon>Fusarium oxysporum species complex</taxon>
    </lineage>
</organism>
<dbReference type="PANTHER" id="PTHR43272:SF33">
    <property type="entry name" value="AMP-BINDING DOMAIN-CONTAINING PROTEIN-RELATED"/>
    <property type="match status" value="1"/>
</dbReference>
<dbReference type="GO" id="GO:0005783">
    <property type="term" value="C:endoplasmic reticulum"/>
    <property type="evidence" value="ECO:0007669"/>
    <property type="project" value="TreeGrafter"/>
</dbReference>
<dbReference type="Proteomes" id="UP000030701">
    <property type="component" value="Unassembled WGS sequence"/>
</dbReference>
<name>X0L9N1_FUSOX</name>
<dbReference type="HOGENOM" id="CLU_1835261_0_0_1"/>
<dbReference type="GO" id="GO:0016020">
    <property type="term" value="C:membrane"/>
    <property type="evidence" value="ECO:0007669"/>
    <property type="project" value="TreeGrafter"/>
</dbReference>
<dbReference type="EMBL" id="JH657982">
    <property type="protein sequence ID" value="EXM17767.1"/>
    <property type="molecule type" value="Genomic_DNA"/>
</dbReference>